<keyword evidence="4 10" id="KW-0863">Zinc-finger</keyword>
<keyword evidence="17" id="KW-1185">Reference proteome</keyword>
<feature type="region of interest" description="Disordered" evidence="12">
    <location>
        <begin position="457"/>
        <end position="486"/>
    </location>
</feature>
<dbReference type="SUPFAM" id="SSF46689">
    <property type="entry name" value="Homeodomain-like"/>
    <property type="match status" value="2"/>
</dbReference>
<dbReference type="InterPro" id="IPR001005">
    <property type="entry name" value="SANT/Myb"/>
</dbReference>
<dbReference type="InterPro" id="IPR050560">
    <property type="entry name" value="MYB_TF"/>
</dbReference>
<evidence type="ECO:0000256" key="8">
    <source>
        <dbReference type="ARBA" id="ARBA00023163"/>
    </source>
</evidence>
<evidence type="ECO:0000259" key="13">
    <source>
        <dbReference type="PROSITE" id="PS50090"/>
    </source>
</evidence>
<keyword evidence="9" id="KW-0539">Nucleus</keyword>
<dbReference type="InterPro" id="IPR001876">
    <property type="entry name" value="Znf_RanBP2"/>
</dbReference>
<dbReference type="PANTHER" id="PTHR45614:SF25">
    <property type="entry name" value="MYB PROTEIN"/>
    <property type="match status" value="1"/>
</dbReference>
<feature type="compositionally biased region" description="Basic and acidic residues" evidence="12">
    <location>
        <begin position="463"/>
        <end position="472"/>
    </location>
</feature>
<dbReference type="GO" id="GO:0000978">
    <property type="term" value="F:RNA polymerase II cis-regulatory region sequence-specific DNA binding"/>
    <property type="evidence" value="ECO:0007669"/>
    <property type="project" value="TreeGrafter"/>
</dbReference>
<keyword evidence="3" id="KW-0677">Repeat</keyword>
<feature type="region of interest" description="Disordered" evidence="12">
    <location>
        <begin position="573"/>
        <end position="599"/>
    </location>
</feature>
<feature type="coiled-coil region" evidence="11">
    <location>
        <begin position="884"/>
        <end position="911"/>
    </location>
</feature>
<dbReference type="Pfam" id="PF00249">
    <property type="entry name" value="Myb_DNA-binding"/>
    <property type="match status" value="3"/>
</dbReference>
<feature type="domain" description="HTH myb-type" evidence="15">
    <location>
        <begin position="182"/>
        <end position="232"/>
    </location>
</feature>
<feature type="region of interest" description="Disordered" evidence="12">
    <location>
        <begin position="1085"/>
        <end position="1153"/>
    </location>
</feature>
<evidence type="ECO:0000256" key="3">
    <source>
        <dbReference type="ARBA" id="ARBA00022737"/>
    </source>
</evidence>
<accession>A0A9Q0RSQ2</accession>
<comment type="caution">
    <text evidence="16">The sequence shown here is derived from an EMBL/GenBank/DDBJ whole genome shotgun (WGS) entry which is preliminary data.</text>
</comment>
<evidence type="ECO:0000256" key="12">
    <source>
        <dbReference type="SAM" id="MobiDB-lite"/>
    </source>
</evidence>
<feature type="compositionally biased region" description="Pro residues" evidence="12">
    <location>
        <begin position="1091"/>
        <end position="1100"/>
    </location>
</feature>
<dbReference type="AlphaFoldDB" id="A0A9Q0RSQ2"/>
<proteinExistence type="predicted"/>
<feature type="compositionally biased region" description="Polar residues" evidence="12">
    <location>
        <begin position="473"/>
        <end position="486"/>
    </location>
</feature>
<dbReference type="GO" id="GO:0008270">
    <property type="term" value="F:zinc ion binding"/>
    <property type="evidence" value="ECO:0007669"/>
    <property type="project" value="UniProtKB-KW"/>
</dbReference>
<evidence type="ECO:0000256" key="6">
    <source>
        <dbReference type="ARBA" id="ARBA00023015"/>
    </source>
</evidence>
<feature type="compositionally biased region" description="Basic and acidic residues" evidence="12">
    <location>
        <begin position="573"/>
        <end position="583"/>
    </location>
</feature>
<evidence type="ECO:0000256" key="2">
    <source>
        <dbReference type="ARBA" id="ARBA00022723"/>
    </source>
</evidence>
<dbReference type="Gene3D" id="1.10.10.60">
    <property type="entry name" value="Homeodomain-like"/>
    <property type="match status" value="3"/>
</dbReference>
<feature type="region of interest" description="Disordered" evidence="12">
    <location>
        <begin position="1195"/>
        <end position="1233"/>
    </location>
</feature>
<dbReference type="PROSITE" id="PS50090">
    <property type="entry name" value="MYB_LIKE"/>
    <property type="match status" value="3"/>
</dbReference>
<feature type="region of interest" description="Disordered" evidence="12">
    <location>
        <begin position="960"/>
        <end position="1005"/>
    </location>
</feature>
<dbReference type="CDD" id="cd00167">
    <property type="entry name" value="SANT"/>
    <property type="match status" value="3"/>
</dbReference>
<evidence type="ECO:0000256" key="7">
    <source>
        <dbReference type="ARBA" id="ARBA00023125"/>
    </source>
</evidence>
<keyword evidence="7" id="KW-0238">DNA-binding</keyword>
<feature type="domain" description="Myb-like" evidence="13">
    <location>
        <begin position="75"/>
        <end position="125"/>
    </location>
</feature>
<reference evidence="16" key="1">
    <citation type="submission" date="2022-12" db="EMBL/GenBank/DDBJ databases">
        <title>Genome assemblies of Blomia tropicalis.</title>
        <authorList>
            <person name="Cui Y."/>
        </authorList>
    </citation>
    <scope>NUCLEOTIDE SEQUENCE</scope>
    <source>
        <tissue evidence="16">Adult mites</tissue>
    </source>
</reference>
<dbReference type="PROSITE" id="PS51294">
    <property type="entry name" value="HTH_MYB"/>
    <property type="match status" value="3"/>
</dbReference>
<dbReference type="InterPro" id="IPR017930">
    <property type="entry name" value="Myb_dom"/>
</dbReference>
<evidence type="ECO:0000313" key="16">
    <source>
        <dbReference type="EMBL" id="KAJ6225036.1"/>
    </source>
</evidence>
<evidence type="ECO:0000256" key="9">
    <source>
        <dbReference type="ARBA" id="ARBA00023242"/>
    </source>
</evidence>
<keyword evidence="11" id="KW-0175">Coiled coil</keyword>
<comment type="subcellular location">
    <subcellularLocation>
        <location evidence="1">Nucleus</location>
    </subcellularLocation>
</comment>
<dbReference type="InterPro" id="IPR036443">
    <property type="entry name" value="Znf_RanBP2_sf"/>
</dbReference>
<dbReference type="SUPFAM" id="SSF90209">
    <property type="entry name" value="Ran binding protein zinc finger-like"/>
    <property type="match status" value="1"/>
</dbReference>
<evidence type="ECO:0000259" key="14">
    <source>
        <dbReference type="PROSITE" id="PS50199"/>
    </source>
</evidence>
<dbReference type="PROSITE" id="PS01358">
    <property type="entry name" value="ZF_RANBP2_1"/>
    <property type="match status" value="1"/>
</dbReference>
<feature type="compositionally biased region" description="Pro residues" evidence="12">
    <location>
        <begin position="1121"/>
        <end position="1132"/>
    </location>
</feature>
<evidence type="ECO:0000256" key="10">
    <source>
        <dbReference type="PROSITE-ProRule" id="PRU00322"/>
    </source>
</evidence>
<keyword evidence="2" id="KW-0479">Metal-binding</keyword>
<dbReference type="GO" id="GO:0000981">
    <property type="term" value="F:DNA-binding transcription factor activity, RNA polymerase II-specific"/>
    <property type="evidence" value="ECO:0007669"/>
    <property type="project" value="TreeGrafter"/>
</dbReference>
<feature type="compositionally biased region" description="Basic residues" evidence="12">
    <location>
        <begin position="1211"/>
        <end position="1227"/>
    </location>
</feature>
<feature type="compositionally biased region" description="Low complexity" evidence="12">
    <location>
        <begin position="1196"/>
        <end position="1210"/>
    </location>
</feature>
<sequence>MSLYIDDNSELQVSSTTGPMIQYRTATTYQLEDLMNENTNQRTVLSERNLLQIEENVVFKRNPTNNKLSSTPLTKKIVNRGRWSKDEDRELKNLVDVFGENWSQVANHFPDRNDVQCQQRWCKVLNPKLIKGPWTQGEDQKIIDLVNKYGPKKWTVIAKHLDGRIGKQCRERWHNHLNPEIVKSAWTSKEEELIISAHTRYGNQWAKIAKLLPGRTDNAIKNHWNSTLKRKAQALKDGIPLSEYKKRQRRKRESNKVMHMSEFPSPNKPQTPEIESIYMYSNDNTANQGLVPANSSGHNLADETNEGEDQFNDLSDLFSSSQGDIIDCELSEIQDVNDLVSSIKSSPLRSLMMLSPQKNGQNEDDDQKFTQYFIKSPNKCKQHHQIESLQQSLENSHYDSAATSGYMSAENEMVSFISPSKTDTLSNKKFTVFSPSQLFNTPSPKVIRNLQLNYETPSSTDYNKSKNKENLSPKKNTIPRNTLRSGKGLSNITNDLLLNASNPFISNDISSPGMLTTFDHSLDKVDEANSTTENLFETPSKSFINSDEYFFSPPSSFVMSTISPPKFEFRSPSDFLKRPDSNGRYDSYPDDNGPTVHRITGNSASQVKVMTPISSIGMMGPPNNPPLKHDSLNTNDNHGNNITFNIDSPASSSSSGCGGFVFDYATMQSNPYTSTPVIMSKTLTSQHSNETKMMTTPTEVNTVKVEPVNSPNKFISITIPSHPMNQTMVPIQLVNMVPCQSAPLMTITNVNPPTGERKLLKRPKIGSPTTEMKKQAQLMNHMQELQHTRSRRQRAIRSRMRLFSNTTQSDPMMPINHQISSSETDGNVKKQTETVLKENWVLIATGQTENQKQLTQQAHNFLQLNLVSPKRPRRIAVVPLLHIIEQQRILRDKIRKETEECEERLKYLLDKTKEIEDRIFTDQMGSKIKELVKENLKLSTDALCLSIHLDIQNNKTLERRAPENIGRHRSPIYLSPGHPMSGNSSPIPSTSRGHTPTNPHSNVVTLDTSSYPYAQVVQLSPPQSHSQSPYPVQAPFHYPVRANGQHLDPNRQISPSILHPNYYGYERHGSLNILNQVPPPGNMVSNNYPLYPGPPVPPRPTDLNIPSMRSRPTRTSLPSIPTRPVPPPPTTPKPSRSSNVDRQRSPNDPIEQVDEEEFDLWECRGCTFRNHSAMSSCEMCNTARVISLGNDGVGTSSMLLSPPLSPSKLSSSKRHYKNKKPSKRHHNRDAFDQ</sequence>
<evidence type="ECO:0000256" key="1">
    <source>
        <dbReference type="ARBA" id="ARBA00004123"/>
    </source>
</evidence>
<feature type="compositionally biased region" description="Polar residues" evidence="12">
    <location>
        <begin position="981"/>
        <end position="1005"/>
    </location>
</feature>
<dbReference type="PROSITE" id="PS50199">
    <property type="entry name" value="ZF_RANBP2_2"/>
    <property type="match status" value="1"/>
</dbReference>
<dbReference type="EMBL" id="JAPWDV010000001">
    <property type="protein sequence ID" value="KAJ6225036.1"/>
    <property type="molecule type" value="Genomic_DNA"/>
</dbReference>
<keyword evidence="5" id="KW-0862">Zinc</keyword>
<gene>
    <name evidence="16" type="ORF">RDWZM_003581</name>
</gene>
<protein>
    <submittedName>
        <fullName evidence="16">Uncharacterized protein</fullName>
    </submittedName>
</protein>
<evidence type="ECO:0000256" key="4">
    <source>
        <dbReference type="ARBA" id="ARBA00022771"/>
    </source>
</evidence>
<feature type="domain" description="HTH myb-type" evidence="15">
    <location>
        <begin position="75"/>
        <end position="125"/>
    </location>
</feature>
<dbReference type="GO" id="GO:0005634">
    <property type="term" value="C:nucleus"/>
    <property type="evidence" value="ECO:0007669"/>
    <property type="project" value="UniProtKB-SubCell"/>
</dbReference>
<dbReference type="SMART" id="SM00547">
    <property type="entry name" value="ZnF_RBZ"/>
    <property type="match status" value="1"/>
</dbReference>
<organism evidence="16 17">
    <name type="scientific">Blomia tropicalis</name>
    <name type="common">Mite</name>
    <dbReference type="NCBI Taxonomy" id="40697"/>
    <lineage>
        <taxon>Eukaryota</taxon>
        <taxon>Metazoa</taxon>
        <taxon>Ecdysozoa</taxon>
        <taxon>Arthropoda</taxon>
        <taxon>Chelicerata</taxon>
        <taxon>Arachnida</taxon>
        <taxon>Acari</taxon>
        <taxon>Acariformes</taxon>
        <taxon>Sarcoptiformes</taxon>
        <taxon>Astigmata</taxon>
        <taxon>Glycyphagoidea</taxon>
        <taxon>Echimyopodidae</taxon>
        <taxon>Blomia</taxon>
    </lineage>
</organism>
<feature type="region of interest" description="Disordered" evidence="12">
    <location>
        <begin position="241"/>
        <end position="272"/>
    </location>
</feature>
<dbReference type="SMART" id="SM00717">
    <property type="entry name" value="SANT"/>
    <property type="match status" value="3"/>
</dbReference>
<keyword evidence="6" id="KW-0805">Transcription regulation</keyword>
<evidence type="ECO:0000313" key="17">
    <source>
        <dbReference type="Proteomes" id="UP001142055"/>
    </source>
</evidence>
<feature type="domain" description="HTH myb-type" evidence="15">
    <location>
        <begin position="126"/>
        <end position="181"/>
    </location>
</feature>
<feature type="domain" description="Myb-like" evidence="13">
    <location>
        <begin position="126"/>
        <end position="177"/>
    </location>
</feature>
<feature type="domain" description="RanBP2-type" evidence="14">
    <location>
        <begin position="1157"/>
        <end position="1186"/>
    </location>
</feature>
<evidence type="ECO:0000259" key="15">
    <source>
        <dbReference type="PROSITE" id="PS51294"/>
    </source>
</evidence>
<feature type="domain" description="Myb-like" evidence="13">
    <location>
        <begin position="178"/>
        <end position="228"/>
    </location>
</feature>
<dbReference type="InterPro" id="IPR009057">
    <property type="entry name" value="Homeodomain-like_sf"/>
</dbReference>
<dbReference type="Gene3D" id="2.30.30.380">
    <property type="entry name" value="Zn-finger domain of Sec23/24"/>
    <property type="match status" value="1"/>
</dbReference>
<evidence type="ECO:0000256" key="11">
    <source>
        <dbReference type="SAM" id="Coils"/>
    </source>
</evidence>
<dbReference type="FunFam" id="1.10.10.60:FF:000016">
    <property type="entry name" value="Transcriptional activator Myb isoform A"/>
    <property type="match status" value="1"/>
</dbReference>
<dbReference type="PANTHER" id="PTHR45614">
    <property type="entry name" value="MYB PROTEIN-RELATED"/>
    <property type="match status" value="1"/>
</dbReference>
<dbReference type="OMA" id="NQDIMEN"/>
<keyword evidence="8" id="KW-0804">Transcription</keyword>
<name>A0A9Q0RSQ2_BLOTA</name>
<evidence type="ECO:0000256" key="5">
    <source>
        <dbReference type="ARBA" id="ARBA00022833"/>
    </source>
</evidence>
<dbReference type="Proteomes" id="UP001142055">
    <property type="component" value="Chromosome 1"/>
</dbReference>
<dbReference type="FunFam" id="1.10.10.60:FF:000010">
    <property type="entry name" value="Transcriptional activator Myb isoform A"/>
    <property type="match status" value="1"/>
</dbReference>